<keyword evidence="2" id="KW-0479">Metal-binding</keyword>
<evidence type="ECO:0000256" key="4">
    <source>
        <dbReference type="ARBA" id="ARBA00023163"/>
    </source>
</evidence>
<accession>A0AAE0J464</accession>
<evidence type="ECO:0000259" key="7">
    <source>
        <dbReference type="SMART" id="SM00906"/>
    </source>
</evidence>
<comment type="caution">
    <text evidence="8">The sequence shown here is derived from an EMBL/GenBank/DDBJ whole genome shotgun (WGS) entry which is preliminary data.</text>
</comment>
<reference evidence="8" key="2">
    <citation type="submission" date="2023-06" db="EMBL/GenBank/DDBJ databases">
        <authorList>
            <consortium name="Lawrence Berkeley National Laboratory"/>
            <person name="Haridas S."/>
            <person name="Hensen N."/>
            <person name="Bonometti L."/>
            <person name="Westerberg I."/>
            <person name="Brannstrom I.O."/>
            <person name="Guillou S."/>
            <person name="Cros-Aarteil S."/>
            <person name="Calhoun S."/>
            <person name="Kuo A."/>
            <person name="Mondo S."/>
            <person name="Pangilinan J."/>
            <person name="Riley R."/>
            <person name="Labutti K."/>
            <person name="Andreopoulos B."/>
            <person name="Lipzen A."/>
            <person name="Chen C."/>
            <person name="Yanf M."/>
            <person name="Daum C."/>
            <person name="Ng V."/>
            <person name="Clum A."/>
            <person name="Steindorff A."/>
            <person name="Ohm R."/>
            <person name="Martin F."/>
            <person name="Silar P."/>
            <person name="Natvig D."/>
            <person name="Lalanne C."/>
            <person name="Gautier V."/>
            <person name="Ament-Velasquez S.L."/>
            <person name="Kruys A."/>
            <person name="Hutchinson M.I."/>
            <person name="Powell A.J."/>
            <person name="Barry K."/>
            <person name="Miller A.N."/>
            <person name="Grigoriev I.V."/>
            <person name="Debuchy R."/>
            <person name="Gladieux P."/>
            <person name="Thoren M.H."/>
            <person name="Johannesson H."/>
        </authorList>
    </citation>
    <scope>NUCLEOTIDE SEQUENCE</scope>
    <source>
        <strain evidence="8">SMH4131-1</strain>
    </source>
</reference>
<dbReference type="EMBL" id="JAUEPO010000001">
    <property type="protein sequence ID" value="KAK3336626.1"/>
    <property type="molecule type" value="Genomic_DNA"/>
</dbReference>
<dbReference type="PANTHER" id="PTHR47338:SF20">
    <property type="entry name" value="ZN(II)2CYS6 TRANSCRIPTION FACTOR (EUROFUNG)"/>
    <property type="match status" value="1"/>
</dbReference>
<dbReference type="Proteomes" id="UP001286456">
    <property type="component" value="Unassembled WGS sequence"/>
</dbReference>
<evidence type="ECO:0000313" key="8">
    <source>
        <dbReference type="EMBL" id="KAK3336626.1"/>
    </source>
</evidence>
<dbReference type="CDD" id="cd12148">
    <property type="entry name" value="fungal_TF_MHR"/>
    <property type="match status" value="1"/>
</dbReference>
<keyword evidence="3" id="KW-0805">Transcription regulation</keyword>
<dbReference type="Pfam" id="PF04082">
    <property type="entry name" value="Fungal_trans"/>
    <property type="match status" value="1"/>
</dbReference>
<dbReference type="GO" id="GO:0003677">
    <property type="term" value="F:DNA binding"/>
    <property type="evidence" value="ECO:0007669"/>
    <property type="project" value="InterPro"/>
</dbReference>
<dbReference type="GO" id="GO:0000981">
    <property type="term" value="F:DNA-binding transcription factor activity, RNA polymerase II-specific"/>
    <property type="evidence" value="ECO:0007669"/>
    <property type="project" value="InterPro"/>
</dbReference>
<proteinExistence type="predicted"/>
<dbReference type="AlphaFoldDB" id="A0AAE0J464"/>
<evidence type="ECO:0000256" key="3">
    <source>
        <dbReference type="ARBA" id="ARBA00023015"/>
    </source>
</evidence>
<protein>
    <recommendedName>
        <fullName evidence="7">Xylanolytic transcriptional activator regulatory domain-containing protein</fullName>
    </recommendedName>
</protein>
<evidence type="ECO:0000256" key="2">
    <source>
        <dbReference type="ARBA" id="ARBA00022723"/>
    </source>
</evidence>
<organism evidence="8 9">
    <name type="scientific">Cercophora scortea</name>
    <dbReference type="NCBI Taxonomy" id="314031"/>
    <lineage>
        <taxon>Eukaryota</taxon>
        <taxon>Fungi</taxon>
        <taxon>Dikarya</taxon>
        <taxon>Ascomycota</taxon>
        <taxon>Pezizomycotina</taxon>
        <taxon>Sordariomycetes</taxon>
        <taxon>Sordariomycetidae</taxon>
        <taxon>Sordariales</taxon>
        <taxon>Lasiosphaeriaceae</taxon>
        <taxon>Cercophora</taxon>
    </lineage>
</organism>
<dbReference type="GO" id="GO:0005634">
    <property type="term" value="C:nucleus"/>
    <property type="evidence" value="ECO:0007669"/>
    <property type="project" value="UniProtKB-SubCell"/>
</dbReference>
<reference evidence="8" key="1">
    <citation type="journal article" date="2023" name="Mol. Phylogenet. Evol.">
        <title>Genome-scale phylogeny and comparative genomics of the fungal order Sordariales.</title>
        <authorList>
            <person name="Hensen N."/>
            <person name="Bonometti L."/>
            <person name="Westerberg I."/>
            <person name="Brannstrom I.O."/>
            <person name="Guillou S."/>
            <person name="Cros-Aarteil S."/>
            <person name="Calhoun S."/>
            <person name="Haridas S."/>
            <person name="Kuo A."/>
            <person name="Mondo S."/>
            <person name="Pangilinan J."/>
            <person name="Riley R."/>
            <person name="LaButti K."/>
            <person name="Andreopoulos B."/>
            <person name="Lipzen A."/>
            <person name="Chen C."/>
            <person name="Yan M."/>
            <person name="Daum C."/>
            <person name="Ng V."/>
            <person name="Clum A."/>
            <person name="Steindorff A."/>
            <person name="Ohm R.A."/>
            <person name="Martin F."/>
            <person name="Silar P."/>
            <person name="Natvig D.O."/>
            <person name="Lalanne C."/>
            <person name="Gautier V."/>
            <person name="Ament-Velasquez S.L."/>
            <person name="Kruys A."/>
            <person name="Hutchinson M.I."/>
            <person name="Powell A.J."/>
            <person name="Barry K."/>
            <person name="Miller A.N."/>
            <person name="Grigoriev I.V."/>
            <person name="Debuchy R."/>
            <person name="Gladieux P."/>
            <person name="Hiltunen Thoren M."/>
            <person name="Johannesson H."/>
        </authorList>
    </citation>
    <scope>NUCLEOTIDE SEQUENCE</scope>
    <source>
        <strain evidence="8">SMH4131-1</strain>
    </source>
</reference>
<sequence>MGRQCDFTDAPSPPTADDLNMLRSRLAELEERLVASAGTGSSAGTGTTTTGDSVMSLDGDDDRSPPSDFSSSQPPRLPLNAAATGPQWVAPARLNRFPAAICLDIDCFKWASMPIPRPGIDVPQDVYEFLTAPGCGQSDGTGSGAGASGTSVVQAATNHYFDSVHRWFPIISRKRMTLGIALWEGGPDLAMLFLAMKLVSWSPVAGISTADSGIYVAAKRFLAQLESGGTVSLLHLQAMVLVTLYEVGHGIYPAAWMSVAMCARYADLIGLPSFKESSLMLGSVATWTEAEERRRVWWAIYILDRYVCLGNKKRFAMPEPDDHLSLPVDDDAWDQGDPARASHVPITTPLFQPQGTFARLAQASMLISNVITHSRTTVSTNRHASNNSPNNPQPSFDMTYVTSLADTITSFNTLLQTEHLQSTTNTNPTIYLASLTPRFLTFSAQILLMDLYCCPENQLDGPGPTGTSHTRPQTPDERAMQSRAVDSIRSAALQVRDLGLEVLEIVLPPAELRRVSPLLLDALYAALATLHWLWKEGGDPAVEQALEDLKKVLSRLAMRWSVATEYLDMIHHHDVTSVMAWRETFS</sequence>
<dbReference type="SMART" id="SM00906">
    <property type="entry name" value="Fungal_trans"/>
    <property type="match status" value="1"/>
</dbReference>
<dbReference type="GO" id="GO:0006351">
    <property type="term" value="P:DNA-templated transcription"/>
    <property type="evidence" value="ECO:0007669"/>
    <property type="project" value="InterPro"/>
</dbReference>
<evidence type="ECO:0000256" key="6">
    <source>
        <dbReference type="SAM" id="MobiDB-lite"/>
    </source>
</evidence>
<dbReference type="PANTHER" id="PTHR47338">
    <property type="entry name" value="ZN(II)2CYS6 TRANSCRIPTION FACTOR (EUROFUNG)-RELATED"/>
    <property type="match status" value="1"/>
</dbReference>
<name>A0AAE0J464_9PEZI</name>
<dbReference type="InterPro" id="IPR007219">
    <property type="entry name" value="XnlR_reg_dom"/>
</dbReference>
<dbReference type="InterPro" id="IPR050815">
    <property type="entry name" value="TF_fung"/>
</dbReference>
<evidence type="ECO:0000256" key="1">
    <source>
        <dbReference type="ARBA" id="ARBA00004123"/>
    </source>
</evidence>
<feature type="region of interest" description="Disordered" evidence="6">
    <location>
        <begin position="33"/>
        <end position="82"/>
    </location>
</feature>
<keyword evidence="4" id="KW-0804">Transcription</keyword>
<evidence type="ECO:0000256" key="5">
    <source>
        <dbReference type="ARBA" id="ARBA00023242"/>
    </source>
</evidence>
<keyword evidence="5" id="KW-0539">Nucleus</keyword>
<gene>
    <name evidence="8" type="ORF">B0T19DRAFT_44974</name>
</gene>
<feature type="region of interest" description="Disordered" evidence="6">
    <location>
        <begin position="459"/>
        <end position="478"/>
    </location>
</feature>
<feature type="domain" description="Xylanolytic transcriptional activator regulatory" evidence="7">
    <location>
        <begin position="255"/>
        <end position="333"/>
    </location>
</feature>
<dbReference type="GO" id="GO:0008270">
    <property type="term" value="F:zinc ion binding"/>
    <property type="evidence" value="ECO:0007669"/>
    <property type="project" value="InterPro"/>
</dbReference>
<feature type="compositionally biased region" description="Low complexity" evidence="6">
    <location>
        <begin position="34"/>
        <end position="51"/>
    </location>
</feature>
<evidence type="ECO:0000313" key="9">
    <source>
        <dbReference type="Proteomes" id="UP001286456"/>
    </source>
</evidence>
<keyword evidence="9" id="KW-1185">Reference proteome</keyword>
<comment type="subcellular location">
    <subcellularLocation>
        <location evidence="1">Nucleus</location>
    </subcellularLocation>
</comment>